<reference evidence="2" key="2">
    <citation type="submission" date="2020-09" db="EMBL/GenBank/DDBJ databases">
        <authorList>
            <person name="Sun Q."/>
            <person name="Zhou Y."/>
        </authorList>
    </citation>
    <scope>NUCLEOTIDE SEQUENCE</scope>
    <source>
        <strain evidence="2">CGMCC 1.6293</strain>
    </source>
</reference>
<proteinExistence type="predicted"/>
<dbReference type="EMBL" id="BMLF01000001">
    <property type="protein sequence ID" value="GGL87760.1"/>
    <property type="molecule type" value="Genomic_DNA"/>
</dbReference>
<evidence type="ECO:0000313" key="3">
    <source>
        <dbReference type="Proteomes" id="UP000649829"/>
    </source>
</evidence>
<evidence type="ECO:0008006" key="4">
    <source>
        <dbReference type="Google" id="ProtNLM"/>
    </source>
</evidence>
<dbReference type="PROSITE" id="PS51257">
    <property type="entry name" value="PROKAR_LIPOPROTEIN"/>
    <property type="match status" value="1"/>
</dbReference>
<dbReference type="RefSeq" id="WP_036538321.1">
    <property type="nucleotide sequence ID" value="NZ_BMLF01000001.1"/>
</dbReference>
<protein>
    <recommendedName>
        <fullName evidence="4">Lipoprotein</fullName>
    </recommendedName>
</protein>
<sequence>MARIPLISRLLPLLAACLLAAGCSGYAPDHTPASAAREVGPLTAEIAALSPDVDPEEAARAARIALDYPLELRQRYEVSDPPLVHNTKVNMGLKPRGLCKDWADDMEARLAAEGFETLALHRAIANADNARIEHSTLIVSARGAGLYDGIVLDPWRYGGDLHWGPVTGDPDYRWLPRRQAFEARREREKAKKNLAIGMRESL</sequence>
<feature type="signal peptide" evidence="1">
    <location>
        <begin position="1"/>
        <end position="20"/>
    </location>
</feature>
<feature type="chain" id="PRO_5036951899" description="Lipoprotein" evidence="1">
    <location>
        <begin position="21"/>
        <end position="202"/>
    </location>
</feature>
<accession>A0A917SM40</accession>
<keyword evidence="1" id="KW-0732">Signal</keyword>
<keyword evidence="3" id="KW-1185">Reference proteome</keyword>
<evidence type="ECO:0000256" key="1">
    <source>
        <dbReference type="SAM" id="SignalP"/>
    </source>
</evidence>
<reference evidence="2" key="1">
    <citation type="journal article" date="2014" name="Int. J. Syst. Evol. Microbiol.">
        <title>Complete genome sequence of Corynebacterium casei LMG S-19264T (=DSM 44701T), isolated from a smear-ripened cheese.</title>
        <authorList>
            <consortium name="US DOE Joint Genome Institute (JGI-PGF)"/>
            <person name="Walter F."/>
            <person name="Albersmeier A."/>
            <person name="Kalinowski J."/>
            <person name="Ruckert C."/>
        </authorList>
    </citation>
    <scope>NUCLEOTIDE SEQUENCE</scope>
    <source>
        <strain evidence="2">CGMCC 1.6293</strain>
    </source>
</reference>
<name>A0A917SM40_9RHOB</name>
<evidence type="ECO:0000313" key="2">
    <source>
        <dbReference type="EMBL" id="GGL87760.1"/>
    </source>
</evidence>
<dbReference type="AlphaFoldDB" id="A0A917SM40"/>
<gene>
    <name evidence="2" type="ORF">GCM10011534_07210</name>
</gene>
<comment type="caution">
    <text evidence="2">The sequence shown here is derived from an EMBL/GenBank/DDBJ whole genome shotgun (WGS) entry which is preliminary data.</text>
</comment>
<dbReference type="Proteomes" id="UP000649829">
    <property type="component" value="Unassembled WGS sequence"/>
</dbReference>
<organism evidence="2 3">
    <name type="scientific">Pseudooceanicola nanhaiensis</name>
    <dbReference type="NCBI Taxonomy" id="375761"/>
    <lineage>
        <taxon>Bacteria</taxon>
        <taxon>Pseudomonadati</taxon>
        <taxon>Pseudomonadota</taxon>
        <taxon>Alphaproteobacteria</taxon>
        <taxon>Rhodobacterales</taxon>
        <taxon>Paracoccaceae</taxon>
        <taxon>Pseudooceanicola</taxon>
    </lineage>
</organism>